<reference evidence="1 2" key="1">
    <citation type="submission" date="2020-06" db="EMBL/GenBank/DDBJ databases">
        <authorList>
            <person name="Li R."/>
            <person name="Bekaert M."/>
        </authorList>
    </citation>
    <scope>NUCLEOTIDE SEQUENCE [LARGE SCALE GENOMIC DNA]</scope>
    <source>
        <strain evidence="2">wild</strain>
    </source>
</reference>
<evidence type="ECO:0000313" key="1">
    <source>
        <dbReference type="EMBL" id="CAC5410542.1"/>
    </source>
</evidence>
<dbReference type="OrthoDB" id="6114547at2759"/>
<dbReference type="Proteomes" id="UP000507470">
    <property type="component" value="Unassembled WGS sequence"/>
</dbReference>
<accession>A0A6J8DSC2</accession>
<proteinExistence type="predicted"/>
<organism evidence="1 2">
    <name type="scientific">Mytilus coruscus</name>
    <name type="common">Sea mussel</name>
    <dbReference type="NCBI Taxonomy" id="42192"/>
    <lineage>
        <taxon>Eukaryota</taxon>
        <taxon>Metazoa</taxon>
        <taxon>Spiralia</taxon>
        <taxon>Lophotrochozoa</taxon>
        <taxon>Mollusca</taxon>
        <taxon>Bivalvia</taxon>
        <taxon>Autobranchia</taxon>
        <taxon>Pteriomorphia</taxon>
        <taxon>Mytilida</taxon>
        <taxon>Mytiloidea</taxon>
        <taxon>Mytilidae</taxon>
        <taxon>Mytilinae</taxon>
        <taxon>Mytilus</taxon>
    </lineage>
</organism>
<dbReference type="AlphaFoldDB" id="A0A6J8DSC2"/>
<gene>
    <name evidence="1" type="ORF">MCOR_43720</name>
</gene>
<dbReference type="EMBL" id="CACVKT020007773">
    <property type="protein sequence ID" value="CAC5410542.1"/>
    <property type="molecule type" value="Genomic_DNA"/>
</dbReference>
<evidence type="ECO:0008006" key="3">
    <source>
        <dbReference type="Google" id="ProtNLM"/>
    </source>
</evidence>
<protein>
    <recommendedName>
        <fullName evidence="3">Mab-21-like HhH/H2TH-like domain-containing protein</fullName>
    </recommendedName>
</protein>
<name>A0A6J8DSC2_MYTCO</name>
<keyword evidence="2" id="KW-1185">Reference proteome</keyword>
<sequence length="535" mass="61927">MDVNADVCRKLYNYLCEIIGSEDVVKVRRQYYASLDYFCERETAFVSSGSRSEGLDMGSDLDIMGLLTFIHISQKRSADSFLIPNNFSMETESCKPGFTQLKGHSCYYHPVVHMMCAPRNEEYVFASGDVRLWMLSIVNLIMGSLATLHGPCISDSIEDGTIDFALCLRCPEWIKQAQPWLKRERYWPSPKNSKTLSHFYSGLFVHTNKSKTERICCEINTISTTLNTSAQLRVFGMLSFLPIKVMNHNLYDASCQFYGRHIIRRFLDIKSDRFIPSIVFCRFCQIFGKTFDIHIDLPNRYKYSLSKRYLPYFYLGVHADAVSGWLYLATCFYGFCQYKIALQLILHASVNCSDNKLFMNSIKLYSSNLDDIEKEGIFSGVWNRLNVYRRHVIDEISFYLNSKVNPQELKVQNTTQSYICPNVYLYFLRFLCLYRLNDSSIHHTSTQALLDIRAACQDAHFNSNDYSIADTSECLAVALSICGCQEQAKIVFSYIKELNKTFKRFSFDPKLFFFLIDKLHKMSGIEIFDNESIFI</sequence>
<evidence type="ECO:0000313" key="2">
    <source>
        <dbReference type="Proteomes" id="UP000507470"/>
    </source>
</evidence>